<dbReference type="GO" id="GO:0005739">
    <property type="term" value="C:mitochondrion"/>
    <property type="evidence" value="ECO:0007669"/>
    <property type="project" value="InterPro"/>
</dbReference>
<organism evidence="9 10">
    <name type="scientific">Folsomia candida</name>
    <name type="common">Springtail</name>
    <dbReference type="NCBI Taxonomy" id="158441"/>
    <lineage>
        <taxon>Eukaryota</taxon>
        <taxon>Metazoa</taxon>
        <taxon>Ecdysozoa</taxon>
        <taxon>Arthropoda</taxon>
        <taxon>Hexapoda</taxon>
        <taxon>Collembola</taxon>
        <taxon>Entomobryomorpha</taxon>
        <taxon>Isotomoidea</taxon>
        <taxon>Isotomidae</taxon>
        <taxon>Proisotominae</taxon>
        <taxon>Folsomia</taxon>
    </lineage>
</organism>
<gene>
    <name evidence="9" type="ORF">Fcan01_12320</name>
</gene>
<reference evidence="9 10" key="1">
    <citation type="submission" date="2015-12" db="EMBL/GenBank/DDBJ databases">
        <title>The genome of Folsomia candida.</title>
        <authorList>
            <person name="Faddeeva A."/>
            <person name="Derks M.F."/>
            <person name="Anvar Y."/>
            <person name="Smit S."/>
            <person name="Van Straalen N."/>
            <person name="Roelofs D."/>
        </authorList>
    </citation>
    <scope>NUCLEOTIDE SEQUENCE [LARGE SCALE GENOMIC DNA]</scope>
    <source>
        <strain evidence="9 10">VU population</strain>
        <tissue evidence="9">Whole body</tissue>
    </source>
</reference>
<feature type="repeat" description="Solcar" evidence="7">
    <location>
        <begin position="135"/>
        <end position="220"/>
    </location>
</feature>
<feature type="repeat" description="Solcar" evidence="7">
    <location>
        <begin position="344"/>
        <end position="426"/>
    </location>
</feature>
<dbReference type="InterPro" id="IPR023395">
    <property type="entry name" value="MCP_dom_sf"/>
</dbReference>
<name>A0A226E5H9_FOLCA</name>
<evidence type="ECO:0000313" key="9">
    <source>
        <dbReference type="EMBL" id="OXA52935.1"/>
    </source>
</evidence>
<keyword evidence="6 7" id="KW-0472">Membrane</keyword>
<proteinExistence type="inferred from homology"/>
<dbReference type="InterPro" id="IPR002067">
    <property type="entry name" value="MCP"/>
</dbReference>
<dbReference type="GO" id="GO:0016020">
    <property type="term" value="C:membrane"/>
    <property type="evidence" value="ECO:0007669"/>
    <property type="project" value="UniProtKB-SubCell"/>
</dbReference>
<accession>A0A226E5H9</accession>
<evidence type="ECO:0000256" key="1">
    <source>
        <dbReference type="ARBA" id="ARBA00004141"/>
    </source>
</evidence>
<comment type="caution">
    <text evidence="9">The sequence shown here is derived from an EMBL/GenBank/DDBJ whole genome shotgun (WGS) entry which is preliminary data.</text>
</comment>
<comment type="similarity">
    <text evidence="2 8">Belongs to the mitochondrial carrier (TC 2.A.29) family.</text>
</comment>
<dbReference type="Pfam" id="PF00153">
    <property type="entry name" value="Mito_carr"/>
    <property type="match status" value="3"/>
</dbReference>
<sequence length="438" mass="49590">MITALTELLDKVDVSKSNIFSRPAFLTPRSPMGLFIRASMEGLNDASFPNHNAEPTSTYVSVGSTFSTPQPHVDHTTNHGLPAHKSSTKNMILGFSNPFNWKECTAPGCKEGDSVLTRLAPSSETQIQVIEWNMMDMKKFYPLSMVSSFFIRCVLYPLTLVKTKIQIQEKANVYNGTIDCFRKIYQGEGMRGLYKGFWISAFQIVSGVFYVSTYEGVRHSLYLRGFKDSHIRALIAGGCASVVGQTIIVPFDVISQHMMIVGMRQNNLPGGSVYNPLGIQYEGRTKVEITKSIAREIYSRDGFRGFYRGYFASLTTYVPNSALWWGFYQVYQDELIKIVPTGCSHLVVQCISAMLGGWTTTIITNPLDVCRARLQVQRLPSFPKTFLMLWHEEKYRIFTKGLSARMAQSGVFSTFIIFGYESIKRFSVNEDYRDIVRW</sequence>
<evidence type="ECO:0000256" key="5">
    <source>
        <dbReference type="ARBA" id="ARBA00022737"/>
    </source>
</evidence>
<keyword evidence="3 8" id="KW-0813">Transport</keyword>
<dbReference type="GO" id="GO:0015658">
    <property type="term" value="F:branched-chain amino acid transmembrane transporter activity"/>
    <property type="evidence" value="ECO:0007669"/>
    <property type="project" value="InterPro"/>
</dbReference>
<dbReference type="GO" id="GO:0009083">
    <property type="term" value="P:branched-chain amino acid catabolic process"/>
    <property type="evidence" value="ECO:0007669"/>
    <property type="project" value="InterPro"/>
</dbReference>
<evidence type="ECO:0000256" key="6">
    <source>
        <dbReference type="ARBA" id="ARBA00023136"/>
    </source>
</evidence>
<comment type="subcellular location">
    <subcellularLocation>
        <location evidence="1">Membrane</location>
        <topology evidence="1">Multi-pass membrane protein</topology>
    </subcellularLocation>
</comment>
<keyword evidence="5" id="KW-0677">Repeat</keyword>
<dbReference type="Proteomes" id="UP000198287">
    <property type="component" value="Unassembled WGS sequence"/>
</dbReference>
<dbReference type="AlphaFoldDB" id="A0A226E5H9"/>
<dbReference type="Gene3D" id="1.50.40.10">
    <property type="entry name" value="Mitochondrial carrier domain"/>
    <property type="match status" value="2"/>
</dbReference>
<dbReference type="InterPro" id="IPR042164">
    <property type="entry name" value="SLC25A44"/>
</dbReference>
<protein>
    <submittedName>
        <fullName evidence="9">Mitochondrial substrate carrier family protein J</fullName>
    </submittedName>
</protein>
<evidence type="ECO:0000256" key="2">
    <source>
        <dbReference type="ARBA" id="ARBA00006375"/>
    </source>
</evidence>
<dbReference type="PANTHER" id="PTHR46314:SF2">
    <property type="entry name" value="SOLUTE CARRIER FAMILY 25 MEMBER 44"/>
    <property type="match status" value="1"/>
</dbReference>
<evidence type="ECO:0000256" key="3">
    <source>
        <dbReference type="ARBA" id="ARBA00022448"/>
    </source>
</evidence>
<evidence type="ECO:0000256" key="4">
    <source>
        <dbReference type="ARBA" id="ARBA00022692"/>
    </source>
</evidence>
<evidence type="ECO:0000256" key="7">
    <source>
        <dbReference type="PROSITE-ProRule" id="PRU00282"/>
    </source>
</evidence>
<dbReference type="EMBL" id="LNIX01000006">
    <property type="protein sequence ID" value="OXA52935.1"/>
    <property type="molecule type" value="Genomic_DNA"/>
</dbReference>
<dbReference type="OrthoDB" id="250329at2759"/>
<keyword evidence="4 7" id="KW-0812">Transmembrane</keyword>
<dbReference type="PROSITE" id="PS50920">
    <property type="entry name" value="SOLCAR"/>
    <property type="match status" value="3"/>
</dbReference>
<dbReference type="InterPro" id="IPR018108">
    <property type="entry name" value="MCP_transmembrane"/>
</dbReference>
<keyword evidence="10" id="KW-1185">Reference proteome</keyword>
<evidence type="ECO:0000256" key="8">
    <source>
        <dbReference type="RuleBase" id="RU000488"/>
    </source>
</evidence>
<dbReference type="PRINTS" id="PR00926">
    <property type="entry name" value="MITOCARRIER"/>
</dbReference>
<dbReference type="OMA" id="GPTIMQT"/>
<feature type="repeat" description="Solcar" evidence="7">
    <location>
        <begin position="228"/>
        <end position="334"/>
    </location>
</feature>
<dbReference type="SUPFAM" id="SSF103506">
    <property type="entry name" value="Mitochondrial carrier"/>
    <property type="match status" value="1"/>
</dbReference>
<dbReference type="PANTHER" id="PTHR46314">
    <property type="entry name" value="SOLUTE CARRIER FAMILY 25 MEMBER 44"/>
    <property type="match status" value="1"/>
</dbReference>
<evidence type="ECO:0000313" key="10">
    <source>
        <dbReference type="Proteomes" id="UP000198287"/>
    </source>
</evidence>